<name>A0A944M8A1_9GAMM</name>
<dbReference type="PROSITE" id="PS51186">
    <property type="entry name" value="GNAT"/>
    <property type="match status" value="1"/>
</dbReference>
<dbReference type="EMBL" id="JAHHGM010000003">
    <property type="protein sequence ID" value="MBT2988074.1"/>
    <property type="molecule type" value="Genomic_DNA"/>
</dbReference>
<accession>A0A944M8A1</accession>
<evidence type="ECO:0000313" key="2">
    <source>
        <dbReference type="EMBL" id="MBT2988074.1"/>
    </source>
</evidence>
<dbReference type="InterPro" id="IPR016181">
    <property type="entry name" value="Acyl_CoA_acyltransferase"/>
</dbReference>
<protein>
    <submittedName>
        <fullName evidence="2">N-acetyltransferase</fullName>
    </submittedName>
</protein>
<dbReference type="Pfam" id="PF13527">
    <property type="entry name" value="Acetyltransf_9"/>
    <property type="match status" value="1"/>
</dbReference>
<comment type="caution">
    <text evidence="2">The sequence shown here is derived from an EMBL/GenBank/DDBJ whole genome shotgun (WGS) entry which is preliminary data.</text>
</comment>
<feature type="domain" description="N-acetyltransferase" evidence="1">
    <location>
        <begin position="1"/>
        <end position="156"/>
    </location>
</feature>
<dbReference type="SUPFAM" id="SSF55729">
    <property type="entry name" value="Acyl-CoA N-acyltransferases (Nat)"/>
    <property type="match status" value="1"/>
</dbReference>
<gene>
    <name evidence="2" type="ORF">KME65_03840</name>
</gene>
<evidence type="ECO:0000313" key="3">
    <source>
        <dbReference type="Proteomes" id="UP000770889"/>
    </source>
</evidence>
<proteinExistence type="predicted"/>
<reference evidence="2 3" key="1">
    <citation type="submission" date="2021-05" db="EMBL/GenBank/DDBJ databases">
        <title>Genetic and Functional Diversity in Clade A Lucinid endosymbionts from the Bahamas.</title>
        <authorList>
            <person name="Giani N.M."/>
            <person name="Engel A.S."/>
            <person name="Campbell B.J."/>
        </authorList>
    </citation>
    <scope>NUCLEOTIDE SEQUENCE [LARGE SCALE GENOMIC DNA]</scope>
    <source>
        <strain evidence="2">LUC16012Gg_MoonRockCtena</strain>
    </source>
</reference>
<dbReference type="CDD" id="cd04301">
    <property type="entry name" value="NAT_SF"/>
    <property type="match status" value="1"/>
</dbReference>
<dbReference type="InterPro" id="IPR000182">
    <property type="entry name" value="GNAT_dom"/>
</dbReference>
<dbReference type="AlphaFoldDB" id="A0A944M8A1"/>
<dbReference type="GO" id="GO:0016747">
    <property type="term" value="F:acyltransferase activity, transferring groups other than amino-acyl groups"/>
    <property type="evidence" value="ECO:0007669"/>
    <property type="project" value="InterPro"/>
</dbReference>
<dbReference type="Proteomes" id="UP000770889">
    <property type="component" value="Unassembled WGS sequence"/>
</dbReference>
<evidence type="ECO:0000259" key="1">
    <source>
        <dbReference type="PROSITE" id="PS51186"/>
    </source>
</evidence>
<sequence>MEIRKSTEADKSEIEIVHIQAFGEKEGPEIAKLVNDLFEDETASPLLSLVAVKNSKIAGHVLYTKASITQTTASVSAQLLAPLAVLPEAQNQGIGTHLVREGLSQLSESGVALVFVLGHPEYYPRFGFRTAGSIGFEAPFPIAEENADAWMVVELKEGITGKVNGKVQCAEALNQPQYWRE</sequence>
<organism evidence="2 3">
    <name type="scientific">Candidatus Thiodiazotropha taylori</name>
    <dbReference type="NCBI Taxonomy" id="2792791"/>
    <lineage>
        <taxon>Bacteria</taxon>
        <taxon>Pseudomonadati</taxon>
        <taxon>Pseudomonadota</taxon>
        <taxon>Gammaproteobacteria</taxon>
        <taxon>Chromatiales</taxon>
        <taxon>Sedimenticolaceae</taxon>
        <taxon>Candidatus Thiodiazotropha</taxon>
    </lineage>
</organism>
<dbReference type="Gene3D" id="3.40.630.30">
    <property type="match status" value="1"/>
</dbReference>